<evidence type="ECO:0000313" key="2">
    <source>
        <dbReference type="Proteomes" id="UP000821853"/>
    </source>
</evidence>
<protein>
    <submittedName>
        <fullName evidence="1">Uncharacterized protein</fullName>
    </submittedName>
</protein>
<name>A0A9J6FL23_HAELO</name>
<dbReference type="Proteomes" id="UP000821853">
    <property type="component" value="Chromosome 10"/>
</dbReference>
<evidence type="ECO:0000313" key="1">
    <source>
        <dbReference type="EMBL" id="KAH9363789.1"/>
    </source>
</evidence>
<dbReference type="AlphaFoldDB" id="A0A9J6FL23"/>
<keyword evidence="2" id="KW-1185">Reference proteome</keyword>
<comment type="caution">
    <text evidence="1">The sequence shown here is derived from an EMBL/GenBank/DDBJ whole genome shotgun (WGS) entry which is preliminary data.</text>
</comment>
<accession>A0A9J6FL23</accession>
<dbReference type="EMBL" id="JABSTR010000002">
    <property type="protein sequence ID" value="KAH9363789.1"/>
    <property type="molecule type" value="Genomic_DNA"/>
</dbReference>
<proteinExistence type="predicted"/>
<organism evidence="1 2">
    <name type="scientific">Haemaphysalis longicornis</name>
    <name type="common">Bush tick</name>
    <dbReference type="NCBI Taxonomy" id="44386"/>
    <lineage>
        <taxon>Eukaryota</taxon>
        <taxon>Metazoa</taxon>
        <taxon>Ecdysozoa</taxon>
        <taxon>Arthropoda</taxon>
        <taxon>Chelicerata</taxon>
        <taxon>Arachnida</taxon>
        <taxon>Acari</taxon>
        <taxon>Parasitiformes</taxon>
        <taxon>Ixodida</taxon>
        <taxon>Ixodoidea</taxon>
        <taxon>Ixodidae</taxon>
        <taxon>Haemaphysalinae</taxon>
        <taxon>Haemaphysalis</taxon>
    </lineage>
</organism>
<dbReference type="VEuPathDB" id="VectorBase:HLOH_053170"/>
<sequence>MGARASRGTSLGVLRSVRRHRTMRHLIGGCTASAAAAEQRRSDDTTLRYAADRSRRRHCRSSSETDVLARTGRRCRHCEDDAPGLRAGLHCYNQHLVVLHPPFCCLPPPPTASKFLRPGSQPQREPTRGKLIVDGYSFEVAASNV</sequence>
<reference evidence="1 2" key="1">
    <citation type="journal article" date="2020" name="Cell">
        <title>Large-Scale Comparative Analyses of Tick Genomes Elucidate Their Genetic Diversity and Vector Capacities.</title>
        <authorList>
            <consortium name="Tick Genome and Microbiome Consortium (TIGMIC)"/>
            <person name="Jia N."/>
            <person name="Wang J."/>
            <person name="Shi W."/>
            <person name="Du L."/>
            <person name="Sun Y."/>
            <person name="Zhan W."/>
            <person name="Jiang J.F."/>
            <person name="Wang Q."/>
            <person name="Zhang B."/>
            <person name="Ji P."/>
            <person name="Bell-Sakyi L."/>
            <person name="Cui X.M."/>
            <person name="Yuan T.T."/>
            <person name="Jiang B.G."/>
            <person name="Yang W.F."/>
            <person name="Lam T.T."/>
            <person name="Chang Q.C."/>
            <person name="Ding S.J."/>
            <person name="Wang X.J."/>
            <person name="Zhu J.G."/>
            <person name="Ruan X.D."/>
            <person name="Zhao L."/>
            <person name="Wei J.T."/>
            <person name="Ye R.Z."/>
            <person name="Que T.C."/>
            <person name="Du C.H."/>
            <person name="Zhou Y.H."/>
            <person name="Cheng J.X."/>
            <person name="Dai P.F."/>
            <person name="Guo W.B."/>
            <person name="Han X.H."/>
            <person name="Huang E.J."/>
            <person name="Li L.F."/>
            <person name="Wei W."/>
            <person name="Gao Y.C."/>
            <person name="Liu J.Z."/>
            <person name="Shao H.Z."/>
            <person name="Wang X."/>
            <person name="Wang C.C."/>
            <person name="Yang T.C."/>
            <person name="Huo Q.B."/>
            <person name="Li W."/>
            <person name="Chen H.Y."/>
            <person name="Chen S.E."/>
            <person name="Zhou L.G."/>
            <person name="Ni X.B."/>
            <person name="Tian J.H."/>
            <person name="Sheng Y."/>
            <person name="Liu T."/>
            <person name="Pan Y.S."/>
            <person name="Xia L.Y."/>
            <person name="Li J."/>
            <person name="Zhao F."/>
            <person name="Cao W.C."/>
        </authorList>
    </citation>
    <scope>NUCLEOTIDE SEQUENCE [LARGE SCALE GENOMIC DNA]</scope>
    <source>
        <strain evidence="1">HaeL-2018</strain>
    </source>
</reference>
<gene>
    <name evidence="1" type="ORF">HPB48_019749</name>
</gene>